<dbReference type="OrthoDB" id="3488610at2759"/>
<gene>
    <name evidence="6" type="ORF">OIDMADRAFT_139383</name>
</gene>
<comment type="similarity">
    <text evidence="2 4">Belongs to the class-III pyridoxal-phosphate-dependent aminotransferase family.</text>
</comment>
<dbReference type="InParanoid" id="A0A0C3CSJ5"/>
<comment type="catalytic activity">
    <reaction evidence="5">
        <text>a 2-oxocarboxylate + L-ornithine = L-glutamate 5-semialdehyde + an L-alpha-amino acid</text>
        <dbReference type="Rhea" id="RHEA:13877"/>
        <dbReference type="ChEBI" id="CHEBI:35179"/>
        <dbReference type="ChEBI" id="CHEBI:46911"/>
        <dbReference type="ChEBI" id="CHEBI:58066"/>
        <dbReference type="ChEBI" id="CHEBI:59869"/>
        <dbReference type="EC" id="2.6.1.13"/>
    </reaction>
</comment>
<dbReference type="GO" id="GO:0042802">
    <property type="term" value="F:identical protein binding"/>
    <property type="evidence" value="ECO:0007669"/>
    <property type="project" value="TreeGrafter"/>
</dbReference>
<dbReference type="PANTHER" id="PTHR11986">
    <property type="entry name" value="AMINOTRANSFERASE CLASS III"/>
    <property type="match status" value="1"/>
</dbReference>
<organism evidence="6 7">
    <name type="scientific">Oidiodendron maius (strain Zn)</name>
    <dbReference type="NCBI Taxonomy" id="913774"/>
    <lineage>
        <taxon>Eukaryota</taxon>
        <taxon>Fungi</taxon>
        <taxon>Dikarya</taxon>
        <taxon>Ascomycota</taxon>
        <taxon>Pezizomycotina</taxon>
        <taxon>Leotiomycetes</taxon>
        <taxon>Leotiomycetes incertae sedis</taxon>
        <taxon>Myxotrichaceae</taxon>
        <taxon>Oidiodendron</taxon>
    </lineage>
</organism>
<name>A0A0C3CSJ5_OIDMZ</name>
<dbReference type="Pfam" id="PF00202">
    <property type="entry name" value="Aminotran_3"/>
    <property type="match status" value="1"/>
</dbReference>
<dbReference type="UniPathway" id="UPA00098">
    <property type="reaction ID" value="UER00358"/>
</dbReference>
<accession>A0A0C3CSJ5</accession>
<dbReference type="EC" id="2.6.1.13" evidence="5"/>
<dbReference type="AlphaFoldDB" id="A0A0C3CSJ5"/>
<dbReference type="Gene3D" id="3.40.640.10">
    <property type="entry name" value="Type I PLP-dependent aspartate aminotransferase-like (Major domain)"/>
    <property type="match status" value="1"/>
</dbReference>
<dbReference type="InterPro" id="IPR015424">
    <property type="entry name" value="PyrdxlP-dep_Trfase"/>
</dbReference>
<dbReference type="GO" id="GO:0010121">
    <property type="term" value="P:L-arginine catabolic process to proline via ornithine"/>
    <property type="evidence" value="ECO:0007669"/>
    <property type="project" value="TreeGrafter"/>
</dbReference>
<dbReference type="GO" id="GO:0019544">
    <property type="term" value="P:L-arginine catabolic process to L-glutamate"/>
    <property type="evidence" value="ECO:0007669"/>
    <property type="project" value="TreeGrafter"/>
</dbReference>
<keyword evidence="5" id="KW-0032">Aminotransferase</keyword>
<evidence type="ECO:0000256" key="3">
    <source>
        <dbReference type="ARBA" id="ARBA00022898"/>
    </source>
</evidence>
<proteinExistence type="inferred from homology"/>
<dbReference type="InterPro" id="IPR015422">
    <property type="entry name" value="PyrdxlP-dep_Trfase_small"/>
</dbReference>
<dbReference type="SUPFAM" id="SSF53383">
    <property type="entry name" value="PLP-dependent transferases"/>
    <property type="match status" value="1"/>
</dbReference>
<dbReference type="InterPro" id="IPR015421">
    <property type="entry name" value="PyrdxlP-dep_Trfase_major"/>
</dbReference>
<dbReference type="EMBL" id="KN832915">
    <property type="protein sequence ID" value="KIM92607.1"/>
    <property type="molecule type" value="Genomic_DNA"/>
</dbReference>
<sequence length="452" mass="50045">MASPKNTPPLSCRVKELFEKEMKYTSGGFIPIPAFFTSGVGSILTDVDGNKKIDFLSMFSAANLGQQHPKLTQAMHEAYENSTMLSLACRGPIWVDFAESICNRFGYEKVTAMVSGAEAADTACKVARKWGTKFKKISPDEILVLGVSENYHGLTSGTWPLMTPSKSRDAYALRDKVLTNVNPSTGTLLRYGHIEDMEECLKELGHRVAGVIMECIHGHLEKFEDEIAYATAVRQLCKKYNVLFISDEVRMGSAKTGKFLCSDWLGPENKPDIIALGKSISGGAYPASYILGSNETVGQVEPYESASTFAPTAVGLAAVNAALKIYDEEKLADRSAEMQRIWEAETSKWNHPFVQFITARGSDFNITLKRDYHNKRVDASRLAMLILHKGVFLYPMDNRLRMSVAMTITDEIFLRGIAIIKEGLDEIEQYDVIAGAQDENSKTATPWATVNE</sequence>
<dbReference type="InterPro" id="IPR005814">
    <property type="entry name" value="Aminotrans_3"/>
</dbReference>
<evidence type="ECO:0000313" key="6">
    <source>
        <dbReference type="EMBL" id="KIM92607.1"/>
    </source>
</evidence>
<evidence type="ECO:0000256" key="4">
    <source>
        <dbReference type="RuleBase" id="RU003560"/>
    </source>
</evidence>
<evidence type="ECO:0000256" key="2">
    <source>
        <dbReference type="ARBA" id="ARBA00008954"/>
    </source>
</evidence>
<reference evidence="6 7" key="1">
    <citation type="submission" date="2014-04" db="EMBL/GenBank/DDBJ databases">
        <authorList>
            <consortium name="DOE Joint Genome Institute"/>
            <person name="Kuo A."/>
            <person name="Martino E."/>
            <person name="Perotto S."/>
            <person name="Kohler A."/>
            <person name="Nagy L.G."/>
            <person name="Floudas D."/>
            <person name="Copeland A."/>
            <person name="Barry K.W."/>
            <person name="Cichocki N."/>
            <person name="Veneault-Fourrey C."/>
            <person name="LaButti K."/>
            <person name="Lindquist E.A."/>
            <person name="Lipzen A."/>
            <person name="Lundell T."/>
            <person name="Morin E."/>
            <person name="Murat C."/>
            <person name="Sun H."/>
            <person name="Tunlid A."/>
            <person name="Henrissat B."/>
            <person name="Grigoriev I.V."/>
            <person name="Hibbett D.S."/>
            <person name="Martin F."/>
            <person name="Nordberg H.P."/>
            <person name="Cantor M.N."/>
            <person name="Hua S.X."/>
        </authorList>
    </citation>
    <scope>NUCLEOTIDE SEQUENCE [LARGE SCALE GENOMIC DNA]</scope>
    <source>
        <strain evidence="6 7">Zn</strain>
    </source>
</reference>
<dbReference type="Gene3D" id="3.90.1150.10">
    <property type="entry name" value="Aspartate Aminotransferase, domain 1"/>
    <property type="match status" value="1"/>
</dbReference>
<dbReference type="STRING" id="913774.A0A0C3CSJ5"/>
<keyword evidence="3 4" id="KW-0663">Pyridoxal phosphate</keyword>
<evidence type="ECO:0000313" key="7">
    <source>
        <dbReference type="Proteomes" id="UP000054321"/>
    </source>
</evidence>
<keyword evidence="7" id="KW-1185">Reference proteome</keyword>
<dbReference type="HOGENOM" id="CLU_016922_10_3_1"/>
<dbReference type="PANTHER" id="PTHR11986:SF18">
    <property type="entry name" value="ORNITHINE AMINOTRANSFERASE, MITOCHONDRIAL"/>
    <property type="match status" value="1"/>
</dbReference>
<comment type="cofactor">
    <cofactor evidence="1 5">
        <name>pyridoxal 5'-phosphate</name>
        <dbReference type="ChEBI" id="CHEBI:597326"/>
    </cofactor>
</comment>
<dbReference type="InterPro" id="IPR050103">
    <property type="entry name" value="Class-III_PLP-dep_AT"/>
</dbReference>
<protein>
    <recommendedName>
        <fullName evidence="5">Ornithine aminotransferase</fullName>
        <ecNumber evidence="5">2.6.1.13</ecNumber>
    </recommendedName>
</protein>
<dbReference type="Proteomes" id="UP000054321">
    <property type="component" value="Unassembled WGS sequence"/>
</dbReference>
<reference evidence="7" key="2">
    <citation type="submission" date="2015-01" db="EMBL/GenBank/DDBJ databases">
        <title>Evolutionary Origins and Diversification of the Mycorrhizal Mutualists.</title>
        <authorList>
            <consortium name="DOE Joint Genome Institute"/>
            <consortium name="Mycorrhizal Genomics Consortium"/>
            <person name="Kohler A."/>
            <person name="Kuo A."/>
            <person name="Nagy L.G."/>
            <person name="Floudas D."/>
            <person name="Copeland A."/>
            <person name="Barry K.W."/>
            <person name="Cichocki N."/>
            <person name="Veneault-Fourrey C."/>
            <person name="LaButti K."/>
            <person name="Lindquist E.A."/>
            <person name="Lipzen A."/>
            <person name="Lundell T."/>
            <person name="Morin E."/>
            <person name="Murat C."/>
            <person name="Riley R."/>
            <person name="Ohm R."/>
            <person name="Sun H."/>
            <person name="Tunlid A."/>
            <person name="Henrissat B."/>
            <person name="Grigoriev I.V."/>
            <person name="Hibbett D.S."/>
            <person name="Martin F."/>
        </authorList>
    </citation>
    <scope>NUCLEOTIDE SEQUENCE [LARGE SCALE GENOMIC DNA]</scope>
    <source>
        <strain evidence="7">Zn</strain>
    </source>
</reference>
<dbReference type="GO" id="GO:0004587">
    <property type="term" value="F:ornithine aminotransferase activity"/>
    <property type="evidence" value="ECO:0007669"/>
    <property type="project" value="UniProtKB-EC"/>
</dbReference>
<dbReference type="GO" id="GO:0055129">
    <property type="term" value="P:L-proline biosynthetic process"/>
    <property type="evidence" value="ECO:0007669"/>
    <property type="project" value="UniProtKB-UniPathway"/>
</dbReference>
<dbReference type="GO" id="GO:0030170">
    <property type="term" value="F:pyridoxal phosphate binding"/>
    <property type="evidence" value="ECO:0007669"/>
    <property type="project" value="InterPro"/>
</dbReference>
<keyword evidence="5" id="KW-0808">Transferase</keyword>
<comment type="pathway">
    <text evidence="5">Amino-acid biosynthesis; L-proline biosynthesis; L-glutamate 5-semialdehyde from L-ornithine: step 1/1.</text>
</comment>
<dbReference type="GO" id="GO:0005737">
    <property type="term" value="C:cytoplasm"/>
    <property type="evidence" value="ECO:0007669"/>
    <property type="project" value="TreeGrafter"/>
</dbReference>
<evidence type="ECO:0000256" key="5">
    <source>
        <dbReference type="RuleBase" id="RU365036"/>
    </source>
</evidence>
<evidence type="ECO:0000256" key="1">
    <source>
        <dbReference type="ARBA" id="ARBA00001933"/>
    </source>
</evidence>